<dbReference type="InterPro" id="IPR021327">
    <property type="entry name" value="DUF2934"/>
</dbReference>
<dbReference type="Pfam" id="PF11154">
    <property type="entry name" value="DUF2934"/>
    <property type="match status" value="1"/>
</dbReference>
<dbReference type="AlphaFoldDB" id="A0A517MVJ8"/>
<name>A0A517MVJ8_9BACT</name>
<organism evidence="1 2">
    <name type="scientific">Adhaeretor mobilis</name>
    <dbReference type="NCBI Taxonomy" id="1930276"/>
    <lineage>
        <taxon>Bacteria</taxon>
        <taxon>Pseudomonadati</taxon>
        <taxon>Planctomycetota</taxon>
        <taxon>Planctomycetia</taxon>
        <taxon>Pirellulales</taxon>
        <taxon>Lacipirellulaceae</taxon>
        <taxon>Adhaeretor</taxon>
    </lineage>
</organism>
<dbReference type="Proteomes" id="UP000319852">
    <property type="component" value="Chromosome"/>
</dbReference>
<proteinExistence type="predicted"/>
<evidence type="ECO:0000313" key="2">
    <source>
        <dbReference type="Proteomes" id="UP000319852"/>
    </source>
</evidence>
<protein>
    <recommendedName>
        <fullName evidence="3">DUF2934 domain-containing protein</fullName>
    </recommendedName>
</protein>
<gene>
    <name evidence="1" type="ORF">HG15A2_21900</name>
</gene>
<dbReference type="KEGG" id="amob:HG15A2_21900"/>
<dbReference type="EMBL" id="CP036263">
    <property type="protein sequence ID" value="QDS98902.1"/>
    <property type="molecule type" value="Genomic_DNA"/>
</dbReference>
<keyword evidence="2" id="KW-1185">Reference proteome</keyword>
<sequence>MSIAKPKTQVTNDQIAQRAYKIWESRGCPEGDGQDDWQTAAEELSKEISRDEAHETPRGPILRFFKKLRGRAASY</sequence>
<evidence type="ECO:0008006" key="3">
    <source>
        <dbReference type="Google" id="ProtNLM"/>
    </source>
</evidence>
<reference evidence="1 2" key="1">
    <citation type="submission" date="2019-02" db="EMBL/GenBank/DDBJ databases">
        <title>Deep-cultivation of Planctomycetes and their phenomic and genomic characterization uncovers novel biology.</title>
        <authorList>
            <person name="Wiegand S."/>
            <person name="Jogler M."/>
            <person name="Boedeker C."/>
            <person name="Pinto D."/>
            <person name="Vollmers J."/>
            <person name="Rivas-Marin E."/>
            <person name="Kohn T."/>
            <person name="Peeters S.H."/>
            <person name="Heuer A."/>
            <person name="Rast P."/>
            <person name="Oberbeckmann S."/>
            <person name="Bunk B."/>
            <person name="Jeske O."/>
            <person name="Meyerdierks A."/>
            <person name="Storesund J.E."/>
            <person name="Kallscheuer N."/>
            <person name="Luecker S."/>
            <person name="Lage O.M."/>
            <person name="Pohl T."/>
            <person name="Merkel B.J."/>
            <person name="Hornburger P."/>
            <person name="Mueller R.-W."/>
            <person name="Bruemmer F."/>
            <person name="Labrenz M."/>
            <person name="Spormann A.M."/>
            <person name="Op den Camp H."/>
            <person name="Overmann J."/>
            <person name="Amann R."/>
            <person name="Jetten M.S.M."/>
            <person name="Mascher T."/>
            <person name="Medema M.H."/>
            <person name="Devos D.P."/>
            <person name="Kaster A.-K."/>
            <person name="Ovreas L."/>
            <person name="Rohde M."/>
            <person name="Galperin M.Y."/>
            <person name="Jogler C."/>
        </authorList>
    </citation>
    <scope>NUCLEOTIDE SEQUENCE [LARGE SCALE GENOMIC DNA]</scope>
    <source>
        <strain evidence="1 2">HG15A2</strain>
    </source>
</reference>
<accession>A0A517MVJ8</accession>
<evidence type="ECO:0000313" key="1">
    <source>
        <dbReference type="EMBL" id="QDS98902.1"/>
    </source>
</evidence>
<dbReference type="RefSeq" id="WP_145060186.1">
    <property type="nucleotide sequence ID" value="NZ_CP036263.1"/>
</dbReference>
<dbReference type="OrthoDB" id="283234at2"/>